<dbReference type="PANTHER" id="PTHR35279">
    <property type="match status" value="1"/>
</dbReference>
<dbReference type="AlphaFoldDB" id="F8E8L6"/>
<dbReference type="RefSeq" id="WP_013885576.1">
    <property type="nucleotide sequence ID" value="NC_015672.1"/>
</dbReference>
<dbReference type="KEGG" id="fsi:Flexsi_0377"/>
<protein>
    <recommendedName>
        <fullName evidence="3">Glycosyl hydrolase family 32 N-terminal domain-containing protein</fullName>
    </recommendedName>
</protein>
<dbReference type="Proteomes" id="UP000006621">
    <property type="component" value="Chromosome"/>
</dbReference>
<name>F8E8L6_FLESM</name>
<organism evidence="1 2">
    <name type="scientific">Flexistipes sinusarabici (strain ATCC 49648 / DSM 4947 / MAS 10)</name>
    <dbReference type="NCBI Taxonomy" id="717231"/>
    <lineage>
        <taxon>Bacteria</taxon>
        <taxon>Pseudomonadati</taxon>
        <taxon>Deferribacterota</taxon>
        <taxon>Deferribacteres</taxon>
        <taxon>Deferribacterales</taxon>
        <taxon>Flexistipitaceae</taxon>
        <taxon>Flexistipes</taxon>
    </lineage>
</organism>
<sequence>MWRKLGRIYTVSKHSDWEWSHTHKPTPFLVDENTLRIYFGVRDKSNRTRTTFIDVNPENPLEIIYEHHKPVLDLGPLGAFDDLGANVSCVLKNEKSEVIMYYYGWNTSTSVPARNSIGIAKSLDGGLTFEKMFVGPIMDRTKYEPYFTTAPFVLFKDGVYQMWYTSGTEWKLINDKPEICYHIKYATSKDGIEWKRENQSCIIPQNEYEITARGSVIKEDEIYKMWYSKRSIKNFRENILKAYRKFYK</sequence>
<gene>
    <name evidence="1" type="ordered locus">Flexsi_0377</name>
</gene>
<dbReference type="PANTHER" id="PTHR35279:SF1">
    <property type="entry name" value="ARABINANASE_LEVANSUCRASE_INVERTASE"/>
    <property type="match status" value="1"/>
</dbReference>
<evidence type="ECO:0000313" key="1">
    <source>
        <dbReference type="EMBL" id="AEI14065.1"/>
    </source>
</evidence>
<evidence type="ECO:0000313" key="2">
    <source>
        <dbReference type="Proteomes" id="UP000006621"/>
    </source>
</evidence>
<dbReference type="SUPFAM" id="SSF75005">
    <property type="entry name" value="Arabinanase/levansucrase/invertase"/>
    <property type="match status" value="1"/>
</dbReference>
<dbReference type="STRING" id="717231.Flexsi_0377"/>
<dbReference type="eggNOG" id="COG1621">
    <property type="taxonomic scope" value="Bacteria"/>
</dbReference>
<dbReference type="InterPro" id="IPR023296">
    <property type="entry name" value="Glyco_hydro_beta-prop_sf"/>
</dbReference>
<accession>F8E8L6</accession>
<reference evidence="1 2" key="1">
    <citation type="journal article" date="2011" name="Stand. Genomic Sci.">
        <title>Genome sequence of the moderately thermophilic halophile Flexistipes sinusarabici strain (MAS10).</title>
        <authorList>
            <person name="Lapidus A."/>
            <person name="Chertkov O."/>
            <person name="Nolan M."/>
            <person name="Lucas S."/>
            <person name="Hammon N."/>
            <person name="Deshpande S."/>
            <person name="Cheng J.F."/>
            <person name="Tapia R."/>
            <person name="Han C."/>
            <person name="Goodwin L."/>
            <person name="Pitluck S."/>
            <person name="Liolios K."/>
            <person name="Pagani I."/>
            <person name="Ivanova N."/>
            <person name="Huntemann M."/>
            <person name="Mavromatis K."/>
            <person name="Mikhailova N."/>
            <person name="Pati A."/>
            <person name="Chen A."/>
            <person name="Palaniappan K."/>
            <person name="Land M."/>
            <person name="Hauser L."/>
            <person name="Brambilla E.M."/>
            <person name="Rohde M."/>
            <person name="Abt B."/>
            <person name="Spring S."/>
            <person name="Goker M."/>
            <person name="Bristow J."/>
            <person name="Eisen J.A."/>
            <person name="Markowitz V."/>
            <person name="Hugenholtz P."/>
            <person name="Kyrpides N.C."/>
            <person name="Klenk H.P."/>
            <person name="Woyke T."/>
        </authorList>
    </citation>
    <scope>NUCLEOTIDE SEQUENCE [LARGE SCALE GENOMIC DNA]</scope>
    <source>
        <strain evidence="2">DSM 4947 / MAS 10</strain>
    </source>
</reference>
<evidence type="ECO:0008006" key="3">
    <source>
        <dbReference type="Google" id="ProtNLM"/>
    </source>
</evidence>
<dbReference type="Gene3D" id="2.115.10.20">
    <property type="entry name" value="Glycosyl hydrolase domain, family 43"/>
    <property type="match status" value="2"/>
</dbReference>
<dbReference type="EMBL" id="CP002858">
    <property type="protein sequence ID" value="AEI14065.1"/>
    <property type="molecule type" value="Genomic_DNA"/>
</dbReference>
<dbReference type="HOGENOM" id="CLU_078427_0_0_0"/>
<keyword evidence="2" id="KW-1185">Reference proteome</keyword>
<dbReference type="OrthoDB" id="9801455at2"/>
<reference evidence="2" key="2">
    <citation type="submission" date="2011-06" db="EMBL/GenBank/DDBJ databases">
        <title>The complete genome of Flexistipes sinusarabici DSM 4947.</title>
        <authorList>
            <person name="Lucas S."/>
            <person name="Han J."/>
            <person name="Lapidus A."/>
            <person name="Bruce D."/>
            <person name="Goodwin L."/>
            <person name="Pitluck S."/>
            <person name="Peters L."/>
            <person name="Kyrpides N."/>
            <person name="Mavromatis K."/>
            <person name="Ivanova N."/>
            <person name="Mikhailova N."/>
            <person name="Chertkov O."/>
            <person name="Detter J.C."/>
            <person name="Tapia R."/>
            <person name="Han C."/>
            <person name="Land M."/>
            <person name="Hauser L."/>
            <person name="Markowitz V."/>
            <person name="Cheng J.-F."/>
            <person name="Hugenholtz P."/>
            <person name="Woyke T."/>
            <person name="Wu D."/>
            <person name="Spring S."/>
            <person name="Schroeder M."/>
            <person name="Brambilla E."/>
            <person name="Klenk H.-P."/>
            <person name="Eisen J.A."/>
        </authorList>
    </citation>
    <scope>NUCLEOTIDE SEQUENCE [LARGE SCALE GENOMIC DNA]</scope>
    <source>
        <strain evidence="2">DSM 4947 / MAS 10</strain>
    </source>
</reference>
<proteinExistence type="predicted"/>